<dbReference type="InterPro" id="IPR050247">
    <property type="entry name" value="Met_Aminopeptidase_Type2"/>
</dbReference>
<dbReference type="OrthoDB" id="5876363at2759"/>
<accession>A0A1Y2ELQ3</accession>
<protein>
    <submittedName>
        <fullName evidence="4">Uncharacterized protein</fullName>
    </submittedName>
</protein>
<dbReference type="PANTHER" id="PTHR45777:SF2">
    <property type="entry name" value="METHIONINE AMINOPEPTIDASE 2"/>
    <property type="match status" value="1"/>
</dbReference>
<keyword evidence="3" id="KW-0378">Hydrolase</keyword>
<dbReference type="InParanoid" id="A0A1Y2ELQ3"/>
<reference evidence="4 5" key="1">
    <citation type="submission" date="2016-07" db="EMBL/GenBank/DDBJ databases">
        <title>Pervasive Adenine N6-methylation of Active Genes in Fungi.</title>
        <authorList>
            <consortium name="DOE Joint Genome Institute"/>
            <person name="Mondo S.J."/>
            <person name="Dannebaum R.O."/>
            <person name="Kuo R.C."/>
            <person name="Labutti K."/>
            <person name="Haridas S."/>
            <person name="Kuo A."/>
            <person name="Salamov A."/>
            <person name="Ahrendt S.R."/>
            <person name="Lipzen A."/>
            <person name="Sullivan W."/>
            <person name="Andreopoulos W.B."/>
            <person name="Clum A."/>
            <person name="Lindquist E."/>
            <person name="Daum C."/>
            <person name="Ramamoorthy G.K."/>
            <person name="Gryganskyi A."/>
            <person name="Culley D."/>
            <person name="Magnuson J.K."/>
            <person name="James T.Y."/>
            <person name="O'Malley M.A."/>
            <person name="Stajich J.E."/>
            <person name="Spatafora J.W."/>
            <person name="Visel A."/>
            <person name="Grigoriev I.V."/>
        </authorList>
    </citation>
    <scope>NUCLEOTIDE SEQUENCE [LARGE SCALE GENOMIC DNA]</scope>
    <source>
        <strain evidence="4 5">CBS 129021</strain>
    </source>
</reference>
<dbReference type="STRING" id="1141098.A0A1Y2ELQ3"/>
<sequence length="63" mass="6909">MDFPAGLNLDHIAAHFSPNASNETNLQLNNVMKVDIGVHVNGCIIDGAFTRLSILCTIIFWQP</sequence>
<dbReference type="Proteomes" id="UP000193689">
    <property type="component" value="Unassembled WGS sequence"/>
</dbReference>
<dbReference type="PANTHER" id="PTHR45777">
    <property type="entry name" value="METHIONINE AMINOPEPTIDASE 2"/>
    <property type="match status" value="1"/>
</dbReference>
<name>A0A1Y2ELQ3_9PEZI</name>
<dbReference type="EMBL" id="MCFJ01000001">
    <property type="protein sequence ID" value="ORY71785.1"/>
    <property type="molecule type" value="Genomic_DNA"/>
</dbReference>
<evidence type="ECO:0000256" key="2">
    <source>
        <dbReference type="ARBA" id="ARBA00022670"/>
    </source>
</evidence>
<dbReference type="GO" id="GO:0008235">
    <property type="term" value="F:metalloexopeptidase activity"/>
    <property type="evidence" value="ECO:0007669"/>
    <property type="project" value="TreeGrafter"/>
</dbReference>
<dbReference type="InterPro" id="IPR036005">
    <property type="entry name" value="Creatinase/aminopeptidase-like"/>
</dbReference>
<evidence type="ECO:0000313" key="5">
    <source>
        <dbReference type="Proteomes" id="UP000193689"/>
    </source>
</evidence>
<dbReference type="GO" id="GO:0004177">
    <property type="term" value="F:aminopeptidase activity"/>
    <property type="evidence" value="ECO:0007669"/>
    <property type="project" value="UniProtKB-KW"/>
</dbReference>
<dbReference type="SUPFAM" id="SSF55920">
    <property type="entry name" value="Creatinase/aminopeptidase"/>
    <property type="match status" value="1"/>
</dbReference>
<dbReference type="GeneID" id="63775403"/>
<evidence type="ECO:0000313" key="4">
    <source>
        <dbReference type="EMBL" id="ORY71785.1"/>
    </source>
</evidence>
<dbReference type="AlphaFoldDB" id="A0A1Y2ELQ3"/>
<keyword evidence="5" id="KW-1185">Reference proteome</keyword>
<proteinExistence type="predicted"/>
<keyword evidence="2" id="KW-0645">Protease</keyword>
<keyword evidence="1" id="KW-0031">Aminopeptidase</keyword>
<evidence type="ECO:0000256" key="3">
    <source>
        <dbReference type="ARBA" id="ARBA00022801"/>
    </source>
</evidence>
<organism evidence="4 5">
    <name type="scientific">Pseudomassariella vexata</name>
    <dbReference type="NCBI Taxonomy" id="1141098"/>
    <lineage>
        <taxon>Eukaryota</taxon>
        <taxon>Fungi</taxon>
        <taxon>Dikarya</taxon>
        <taxon>Ascomycota</taxon>
        <taxon>Pezizomycotina</taxon>
        <taxon>Sordariomycetes</taxon>
        <taxon>Xylariomycetidae</taxon>
        <taxon>Amphisphaeriales</taxon>
        <taxon>Pseudomassariaceae</taxon>
        <taxon>Pseudomassariella</taxon>
    </lineage>
</organism>
<dbReference type="GO" id="GO:0005737">
    <property type="term" value="C:cytoplasm"/>
    <property type="evidence" value="ECO:0007669"/>
    <property type="project" value="TreeGrafter"/>
</dbReference>
<dbReference type="Gene3D" id="3.90.230.10">
    <property type="entry name" value="Creatinase/methionine aminopeptidase superfamily"/>
    <property type="match status" value="1"/>
</dbReference>
<dbReference type="GO" id="GO:0006508">
    <property type="term" value="P:proteolysis"/>
    <property type="evidence" value="ECO:0007669"/>
    <property type="project" value="UniProtKB-KW"/>
</dbReference>
<gene>
    <name evidence="4" type="ORF">BCR38DRAFT_418058</name>
</gene>
<comment type="caution">
    <text evidence="4">The sequence shown here is derived from an EMBL/GenBank/DDBJ whole genome shotgun (WGS) entry which is preliminary data.</text>
</comment>
<dbReference type="RefSeq" id="XP_040721377.1">
    <property type="nucleotide sequence ID" value="XM_040859191.1"/>
</dbReference>
<evidence type="ECO:0000256" key="1">
    <source>
        <dbReference type="ARBA" id="ARBA00022438"/>
    </source>
</evidence>